<gene>
    <name evidence="1" type="ORF">H8K47_10710</name>
</gene>
<accession>A0A923I5C2</accession>
<comment type="caution">
    <text evidence="1">The sequence shown here is derived from an EMBL/GenBank/DDBJ whole genome shotgun (WGS) entry which is preliminary data.</text>
</comment>
<dbReference type="RefSeq" id="WP_186881400.1">
    <property type="nucleotide sequence ID" value="NZ_JACOGG010000010.1"/>
</dbReference>
<evidence type="ECO:0000313" key="1">
    <source>
        <dbReference type="EMBL" id="MBC3935831.1"/>
    </source>
</evidence>
<keyword evidence="2" id="KW-1185">Reference proteome</keyword>
<name>A0A923I5C2_9BURK</name>
<sequence>MFASIYDKTDKGRQEIATRQFQLPNRLRTLLVMVDGKQSAADLLRKVQPLGLDENSVQELIDGDFISPMEIVAPVNEVAETAPNANPDISTETSYLSDSSIPELSGPEQFHAVYRFFNDTIKANLGFRGFALQLKVERASNLGDFEQLRIPFLEAVMKAKGRDFARNLRDQLDVLLYQGRQVQGRTALDED</sequence>
<dbReference type="Proteomes" id="UP000612361">
    <property type="component" value="Unassembled WGS sequence"/>
</dbReference>
<dbReference type="AlphaFoldDB" id="A0A923I5C2"/>
<protein>
    <submittedName>
        <fullName evidence="1">Uncharacterized protein</fullName>
    </submittedName>
</protein>
<proteinExistence type="predicted"/>
<dbReference type="EMBL" id="JACOGG010000010">
    <property type="protein sequence ID" value="MBC3935831.1"/>
    <property type="molecule type" value="Genomic_DNA"/>
</dbReference>
<organism evidence="1 2">
    <name type="scientific">Undibacterium rugosum</name>
    <dbReference type="NCBI Taxonomy" id="2762291"/>
    <lineage>
        <taxon>Bacteria</taxon>
        <taxon>Pseudomonadati</taxon>
        <taxon>Pseudomonadota</taxon>
        <taxon>Betaproteobacteria</taxon>
        <taxon>Burkholderiales</taxon>
        <taxon>Oxalobacteraceae</taxon>
        <taxon>Undibacterium</taxon>
    </lineage>
</organism>
<reference evidence="1" key="1">
    <citation type="submission" date="2020-08" db="EMBL/GenBank/DDBJ databases">
        <title>Novel species isolated from subtropical streams in China.</title>
        <authorList>
            <person name="Lu H."/>
        </authorList>
    </citation>
    <scope>NUCLEOTIDE SEQUENCE</scope>
    <source>
        <strain evidence="1">CY7W</strain>
    </source>
</reference>
<evidence type="ECO:0000313" key="2">
    <source>
        <dbReference type="Proteomes" id="UP000612361"/>
    </source>
</evidence>